<keyword evidence="3" id="KW-1185">Reference proteome</keyword>
<gene>
    <name evidence="2" type="ORF">GWK08_03300</name>
</gene>
<name>A0A6P0UGT4_9FLAO</name>
<dbReference type="Proteomes" id="UP000468581">
    <property type="component" value="Unassembled WGS sequence"/>
</dbReference>
<feature type="domain" description="Beta-lactamase-related" evidence="1">
    <location>
        <begin position="52"/>
        <end position="360"/>
    </location>
</feature>
<evidence type="ECO:0000313" key="2">
    <source>
        <dbReference type="EMBL" id="NER12454.1"/>
    </source>
</evidence>
<dbReference type="PANTHER" id="PTHR46825:SF9">
    <property type="entry name" value="BETA-LACTAMASE-RELATED DOMAIN-CONTAINING PROTEIN"/>
    <property type="match status" value="1"/>
</dbReference>
<organism evidence="2 3">
    <name type="scientific">Leptobacterium flavescens</name>
    <dbReference type="NCBI Taxonomy" id="472055"/>
    <lineage>
        <taxon>Bacteria</taxon>
        <taxon>Pseudomonadati</taxon>
        <taxon>Bacteroidota</taxon>
        <taxon>Flavobacteriia</taxon>
        <taxon>Flavobacteriales</taxon>
        <taxon>Flavobacteriaceae</taxon>
        <taxon>Leptobacterium</taxon>
    </lineage>
</organism>
<dbReference type="PROSITE" id="PS51257">
    <property type="entry name" value="PROKAR_LIPOPROTEIN"/>
    <property type="match status" value="1"/>
</dbReference>
<dbReference type="PANTHER" id="PTHR46825">
    <property type="entry name" value="D-ALANYL-D-ALANINE-CARBOXYPEPTIDASE/ENDOPEPTIDASE AMPH"/>
    <property type="match status" value="1"/>
</dbReference>
<dbReference type="SUPFAM" id="SSF48452">
    <property type="entry name" value="TPR-like"/>
    <property type="match status" value="1"/>
</dbReference>
<sequence length="507" mass="57073">MKTSNLYSSLFSLGLSISLVLFSSSCKGQKETEINKYGKFLSEIHQRGQFNGNVLVVENGKIAFQGAYGLSNTDPADSLNLHSVFRLGSVSKQFTAMAIMILKEEGKLKYDQDLSDFIPELPYKNINIRHLLNHTSGLPDYTRLMAENWKPELEEDDPERFISGNEDIIKMLAEKKPEIYFRPGEQWQYSNTGYVLLASVVSRASGLPFEQFLKEYIFKPIAMNSTVVYDYVPGKDPSMPLRVYGYRKELSGELVPNDCHFLNPAQGDGGIYSTLGDMYKWDQALYTDKLVPQSTLQEAFTPGKLNDGSNTNYGFGWFIPNTASGKKVVDHTGGWVGFVTYIYRETEENNCIVILTNNSSSYFGGAMFPLRNILDGKPYTIPKLQISEAIGQSVLNEGIDKAKEEYRRLKSEFPDDYIFRENQLDRLGDQLLQMNKPEEAVEILRLNVEEYPGSARALNGYGDGLLSVGDTLTALQKYKKALTIDSSLTGLKEKINTIEEHFAGKEK</sequence>
<dbReference type="InterPro" id="IPR050491">
    <property type="entry name" value="AmpC-like"/>
</dbReference>
<evidence type="ECO:0000259" key="1">
    <source>
        <dbReference type="Pfam" id="PF00144"/>
    </source>
</evidence>
<dbReference type="GO" id="GO:0016787">
    <property type="term" value="F:hydrolase activity"/>
    <property type="evidence" value="ECO:0007669"/>
    <property type="project" value="UniProtKB-KW"/>
</dbReference>
<dbReference type="Pfam" id="PF00144">
    <property type="entry name" value="Beta-lactamase"/>
    <property type="match status" value="1"/>
</dbReference>
<dbReference type="EMBL" id="JAABOO010000001">
    <property type="protein sequence ID" value="NER12454.1"/>
    <property type="molecule type" value="Genomic_DNA"/>
</dbReference>
<dbReference type="AlphaFoldDB" id="A0A6P0UGT4"/>
<accession>A0A6P0UGT4</accession>
<dbReference type="InterPro" id="IPR011990">
    <property type="entry name" value="TPR-like_helical_dom_sf"/>
</dbReference>
<dbReference type="Gene3D" id="3.40.710.10">
    <property type="entry name" value="DD-peptidase/beta-lactamase superfamily"/>
    <property type="match status" value="1"/>
</dbReference>
<comment type="caution">
    <text evidence="2">The sequence shown here is derived from an EMBL/GenBank/DDBJ whole genome shotgun (WGS) entry which is preliminary data.</text>
</comment>
<dbReference type="InterPro" id="IPR001466">
    <property type="entry name" value="Beta-lactam-related"/>
</dbReference>
<dbReference type="SUPFAM" id="SSF56601">
    <property type="entry name" value="beta-lactamase/transpeptidase-like"/>
    <property type="match status" value="1"/>
</dbReference>
<protein>
    <submittedName>
        <fullName evidence="2">Serine hydrolase</fullName>
    </submittedName>
</protein>
<dbReference type="Gene3D" id="1.25.40.10">
    <property type="entry name" value="Tetratricopeptide repeat domain"/>
    <property type="match status" value="1"/>
</dbReference>
<reference evidence="2 3" key="1">
    <citation type="submission" date="2020-01" db="EMBL/GenBank/DDBJ databases">
        <title>Leptobacterium flavescens.</title>
        <authorList>
            <person name="Wang G."/>
        </authorList>
    </citation>
    <scope>NUCLEOTIDE SEQUENCE [LARGE SCALE GENOMIC DNA]</scope>
    <source>
        <strain evidence="2 3">KCTC 22160</strain>
    </source>
</reference>
<keyword evidence="2" id="KW-0378">Hydrolase</keyword>
<dbReference type="InterPro" id="IPR012338">
    <property type="entry name" value="Beta-lactam/transpept-like"/>
</dbReference>
<dbReference type="RefSeq" id="WP_163605477.1">
    <property type="nucleotide sequence ID" value="NZ_JAABOO010000001.1"/>
</dbReference>
<evidence type="ECO:0000313" key="3">
    <source>
        <dbReference type="Proteomes" id="UP000468581"/>
    </source>
</evidence>
<proteinExistence type="predicted"/>